<keyword evidence="1" id="KW-0812">Transmembrane</keyword>
<keyword evidence="1" id="KW-0472">Membrane</keyword>
<dbReference type="SUPFAM" id="SSF103473">
    <property type="entry name" value="MFS general substrate transporter"/>
    <property type="match status" value="1"/>
</dbReference>
<organism evidence="2">
    <name type="scientific">Gongylonema pulchrum</name>
    <dbReference type="NCBI Taxonomy" id="637853"/>
    <lineage>
        <taxon>Eukaryota</taxon>
        <taxon>Metazoa</taxon>
        <taxon>Ecdysozoa</taxon>
        <taxon>Nematoda</taxon>
        <taxon>Chromadorea</taxon>
        <taxon>Rhabditida</taxon>
        <taxon>Spirurina</taxon>
        <taxon>Spiruromorpha</taxon>
        <taxon>Spiruroidea</taxon>
        <taxon>Gongylonematidae</taxon>
        <taxon>Gongylonema</taxon>
    </lineage>
</organism>
<name>A0A183EIE5_9BILA</name>
<dbReference type="PANTHER" id="PTHR45757">
    <property type="entry name" value="PROTEIN CBG23364-RELATED"/>
    <property type="match status" value="1"/>
</dbReference>
<dbReference type="AlphaFoldDB" id="A0A183EIE5"/>
<proteinExistence type="predicted"/>
<dbReference type="GO" id="GO:0016020">
    <property type="term" value="C:membrane"/>
    <property type="evidence" value="ECO:0007669"/>
    <property type="project" value="TreeGrafter"/>
</dbReference>
<evidence type="ECO:0000313" key="2">
    <source>
        <dbReference type="WBParaSite" id="GPUH_0002076101-mRNA-1"/>
    </source>
</evidence>
<sequence>MDRAKKMSAERSYGDLSYDQEEKSALLWALGVGTFIGVWPFNFLYLHYGARLVFFGAGLLSALSTVVIPIAAYMGLGWFIAARIVQSQLSHEYMRFTLRKRSLQKKKLQIRMRRKN</sequence>
<feature type="transmembrane region" description="Helical" evidence="1">
    <location>
        <begin position="25"/>
        <end position="46"/>
    </location>
</feature>
<dbReference type="InterPro" id="IPR036259">
    <property type="entry name" value="MFS_trans_sf"/>
</dbReference>
<evidence type="ECO:0000256" key="1">
    <source>
        <dbReference type="SAM" id="Phobius"/>
    </source>
</evidence>
<feature type="transmembrane region" description="Helical" evidence="1">
    <location>
        <begin position="52"/>
        <end position="85"/>
    </location>
</feature>
<dbReference type="Gene3D" id="1.20.1250.20">
    <property type="entry name" value="MFS general substrate transporter like domains"/>
    <property type="match status" value="1"/>
</dbReference>
<reference evidence="2" key="1">
    <citation type="submission" date="2016-06" db="UniProtKB">
        <authorList>
            <consortium name="WormBaseParasite"/>
        </authorList>
    </citation>
    <scope>IDENTIFICATION</scope>
</reference>
<dbReference type="WBParaSite" id="GPUH_0002076101-mRNA-1">
    <property type="protein sequence ID" value="GPUH_0002076101-mRNA-1"/>
    <property type="gene ID" value="GPUH_0002076101"/>
</dbReference>
<accession>A0A183EIE5</accession>
<protein>
    <submittedName>
        <fullName evidence="2">DUF4133 domain-containing protein</fullName>
    </submittedName>
</protein>
<keyword evidence="1" id="KW-1133">Transmembrane helix</keyword>